<organism evidence="1 2">
    <name type="scientific">Candidatus Methanoperedens nitratireducens</name>
    <dbReference type="NCBI Taxonomy" id="1392998"/>
    <lineage>
        <taxon>Archaea</taxon>
        <taxon>Methanobacteriati</taxon>
        <taxon>Methanobacteriota</taxon>
        <taxon>Stenosarchaea group</taxon>
        <taxon>Methanomicrobia</taxon>
        <taxon>Methanosarcinales</taxon>
        <taxon>ANME-2 cluster</taxon>
        <taxon>Candidatus Methanoperedentaceae</taxon>
        <taxon>Candidatus Methanoperedens</taxon>
    </lineage>
</organism>
<gene>
    <name evidence="1" type="ORF">ANME2D_02489</name>
</gene>
<reference evidence="1 2" key="1">
    <citation type="journal article" date="2013" name="Nature">
        <title>Anaerobic oxidation of methane coupled to nitrate reduction in a novel archaeal lineage.</title>
        <authorList>
            <person name="Haroon M.F."/>
            <person name="Hu S."/>
            <person name="Shi Y."/>
            <person name="Imelfort M."/>
            <person name="Keller J."/>
            <person name="Hugenholtz P."/>
            <person name="Yuan Z."/>
            <person name="Tyson G.W."/>
        </authorList>
    </citation>
    <scope>NUCLEOTIDE SEQUENCE [LARGE SCALE GENOMIC DNA]</scope>
    <source>
        <strain evidence="1 2">ANME-2d</strain>
    </source>
</reference>
<dbReference type="Proteomes" id="UP000027153">
    <property type="component" value="Unassembled WGS sequence"/>
</dbReference>
<dbReference type="RefSeq" id="WP_048092072.1">
    <property type="nucleotide sequence ID" value="NZ_JMIY01000006.1"/>
</dbReference>
<evidence type="ECO:0000313" key="2">
    <source>
        <dbReference type="Proteomes" id="UP000027153"/>
    </source>
</evidence>
<protein>
    <submittedName>
        <fullName evidence="1">Uncharacterized protein</fullName>
    </submittedName>
</protein>
<dbReference type="EMBL" id="JMIY01000006">
    <property type="protein sequence ID" value="KCZ71287.1"/>
    <property type="molecule type" value="Genomic_DNA"/>
</dbReference>
<sequence>MELNDKKLKQILKEQSEDFKRHVSTLAEDFHSQVKLIGEQYSSIKETLDAHTADIASIKDTLNYHTEMIVSMKEDIEITKVDVEFIKNSLKKKVDIEEFSVLEKRVTALESKVRAK</sequence>
<evidence type="ECO:0000313" key="1">
    <source>
        <dbReference type="EMBL" id="KCZ71287.1"/>
    </source>
</evidence>
<keyword evidence="2" id="KW-1185">Reference proteome</keyword>
<accession>A0A062V1N8</accession>
<dbReference type="OrthoDB" id="379700at2157"/>
<name>A0A062V1N8_9EURY</name>
<proteinExistence type="predicted"/>
<comment type="caution">
    <text evidence="1">The sequence shown here is derived from an EMBL/GenBank/DDBJ whole genome shotgun (WGS) entry which is preliminary data.</text>
</comment>
<dbReference type="AlphaFoldDB" id="A0A062V1N8"/>